<dbReference type="Gene3D" id="2.60.120.260">
    <property type="entry name" value="Galactose-binding domain-like"/>
    <property type="match status" value="1"/>
</dbReference>
<evidence type="ECO:0000313" key="7">
    <source>
        <dbReference type="Proteomes" id="UP000007939"/>
    </source>
</evidence>
<dbReference type="InterPro" id="IPR013783">
    <property type="entry name" value="Ig-like_fold"/>
</dbReference>
<dbReference type="GO" id="GO:0004553">
    <property type="term" value="F:hydrolase activity, hydrolyzing O-glycosyl compounds"/>
    <property type="evidence" value="ECO:0007669"/>
    <property type="project" value="InterPro"/>
</dbReference>
<reference evidence="7" key="1">
    <citation type="submission" date="2011-04" db="EMBL/GenBank/DDBJ databases">
        <title>The complete genome of Spirochaeta coccoides DSM 17374.</title>
        <authorList>
            <person name="Lucas S."/>
            <person name="Copeland A."/>
            <person name="Lapidus A."/>
            <person name="Bruce D."/>
            <person name="Goodwin L."/>
            <person name="Pitluck S."/>
            <person name="Peters L."/>
            <person name="Kyrpides N."/>
            <person name="Mavromatis K."/>
            <person name="Pagani I."/>
            <person name="Ivanova N."/>
            <person name="Ovchinnikova G."/>
            <person name="Lu M."/>
            <person name="Detter J.C."/>
            <person name="Tapia R."/>
            <person name="Han C."/>
            <person name="Land M."/>
            <person name="Hauser L."/>
            <person name="Markowitz V."/>
            <person name="Cheng J.-F."/>
            <person name="Hugenholtz P."/>
            <person name="Woyke T."/>
            <person name="Wu D."/>
            <person name="Spring S."/>
            <person name="Schroeder M."/>
            <person name="Brambilla E."/>
            <person name="Klenk H.-P."/>
            <person name="Eisen J.A."/>
        </authorList>
    </citation>
    <scope>NUCLEOTIDE SEQUENCE [LARGE SCALE GENOMIC DNA]</scope>
    <source>
        <strain evidence="7">ATCC BAA-1237 / DSM 17374 / SPN1</strain>
    </source>
</reference>
<evidence type="ECO:0000313" key="6">
    <source>
        <dbReference type="EMBL" id="AEC02401.1"/>
    </source>
</evidence>
<dbReference type="InterPro" id="IPR006103">
    <property type="entry name" value="Glyco_hydro_2_cat"/>
</dbReference>
<dbReference type="RefSeq" id="WP_013739796.1">
    <property type="nucleotide sequence ID" value="NC_015436.1"/>
</dbReference>
<dbReference type="STRING" id="760011.Spico_1188"/>
<dbReference type="InterPro" id="IPR008979">
    <property type="entry name" value="Galactose-bd-like_sf"/>
</dbReference>
<protein>
    <submittedName>
        <fullName evidence="6">Glycoside hydrolase family 2 sugar binding protein</fullName>
    </submittedName>
</protein>
<dbReference type="Gene3D" id="3.20.20.80">
    <property type="entry name" value="Glycosidases"/>
    <property type="match status" value="1"/>
</dbReference>
<dbReference type="InterPro" id="IPR051913">
    <property type="entry name" value="GH2_Domain-Containing"/>
</dbReference>
<dbReference type="eggNOG" id="COG3250">
    <property type="taxonomic scope" value="Bacteria"/>
</dbReference>
<dbReference type="GO" id="GO:0005975">
    <property type="term" value="P:carbohydrate metabolic process"/>
    <property type="evidence" value="ECO:0007669"/>
    <property type="project" value="InterPro"/>
</dbReference>
<accession>F4GL61</accession>
<dbReference type="Gene3D" id="2.60.40.10">
    <property type="entry name" value="Immunoglobulins"/>
    <property type="match status" value="1"/>
</dbReference>
<evidence type="ECO:0000256" key="1">
    <source>
        <dbReference type="ARBA" id="ARBA00007401"/>
    </source>
</evidence>
<feature type="domain" description="Glycosyl hydrolases family 2 sugar binding" evidence="5">
    <location>
        <begin position="92"/>
        <end position="180"/>
    </location>
</feature>
<keyword evidence="2 6" id="KW-0378">Hydrolase</keyword>
<dbReference type="SUPFAM" id="SSF49303">
    <property type="entry name" value="beta-Galactosidase/glucuronidase domain"/>
    <property type="match status" value="1"/>
</dbReference>
<gene>
    <name evidence="6" type="ordered locus">Spico_1188</name>
</gene>
<evidence type="ECO:0000256" key="3">
    <source>
        <dbReference type="ARBA" id="ARBA00023295"/>
    </source>
</evidence>
<dbReference type="InterPro" id="IPR006104">
    <property type="entry name" value="Glyco_hydro_2_N"/>
</dbReference>
<sequence>MRQKKNTVWERKTATLLTPWGEELLGNLSMQPLPEYPRPQMVRDSYLNLNGWWHYAIIPKDKACERFDGEIRVPFSPESELSSVKRWVSPSDTLVYERSFELAEGFIRGLVLLHFGAVDQECEVFVNDMLAGTHSGGYLPFSFDISTFLSPQKNMVRVVVTDVTDSSFHSRGKQSSRPGGIWYTPQSGIWQTVWLESVPLAYVKEMKVTTDIDERTITLTVVPSFPANGNVRLMDGEAEIIRCPFDSMGTVVIPVPDMRLWSPEDPFLYGLRIEYGEDRVTSYAAMRKISIGTDSSGIRRLLLNNRPYFQNGVLDQGYWPDGLYTAPSDKALIYDITLMKKMGFNMLRKHIKIEPLRWYYHCDRLGMVVWQDMISGGGQYSKALMSITPFVKLPVDDTRCWRMTYRRDVEGRGEFERELEQTISLLANSPCVVVWVPFNEGWGQFDSKRIAMKIRRLDSSRLIDHASGWYDQGGGDFNSRHIYFRTVHFQWDERPAVLSEFGGYRLDVPGHTYNMKKSFGYKKFSTSETFNDAYRKLFGEQIMPLLGGGLSATIYTQLSDVEDETNGLVTYDRKVVKIDLAMVQKLNGILRISD</sequence>
<dbReference type="PANTHER" id="PTHR42732">
    <property type="entry name" value="BETA-GALACTOSIDASE"/>
    <property type="match status" value="1"/>
</dbReference>
<dbReference type="SUPFAM" id="SSF49785">
    <property type="entry name" value="Galactose-binding domain-like"/>
    <property type="match status" value="1"/>
</dbReference>
<dbReference type="InterPro" id="IPR017853">
    <property type="entry name" value="GH"/>
</dbReference>
<dbReference type="SUPFAM" id="SSF51445">
    <property type="entry name" value="(Trans)glycosidases"/>
    <property type="match status" value="1"/>
</dbReference>
<dbReference type="AlphaFoldDB" id="F4GL61"/>
<dbReference type="KEGG" id="scc:Spico_1188"/>
<evidence type="ECO:0000256" key="2">
    <source>
        <dbReference type="ARBA" id="ARBA00022801"/>
    </source>
</evidence>
<dbReference type="PANTHER" id="PTHR42732:SF2">
    <property type="entry name" value="BETA-MANNOSIDASE"/>
    <property type="match status" value="1"/>
</dbReference>
<dbReference type="HOGENOM" id="CLU_009935_3_1_12"/>
<reference evidence="6 7" key="2">
    <citation type="journal article" date="2012" name="Stand. Genomic Sci.">
        <title>Complete genome sequence of the termite hindgut bacterium Spirochaeta coccoides type strain (SPN1(T)), reclassification in the genus Sphaerochaeta as Sphaerochaeta coccoides comb. nov. and emendations of the family Spirochaetaceae and the genus Sphaerochaeta.</title>
        <authorList>
            <person name="Abt B."/>
            <person name="Han C."/>
            <person name="Scheuner C."/>
            <person name="Lu M."/>
            <person name="Lapidus A."/>
            <person name="Nolan M."/>
            <person name="Lucas S."/>
            <person name="Hammon N."/>
            <person name="Deshpande S."/>
            <person name="Cheng J.F."/>
            <person name="Tapia R."/>
            <person name="Goodwin L.A."/>
            <person name="Pitluck S."/>
            <person name="Liolios K."/>
            <person name="Pagani I."/>
            <person name="Ivanova N."/>
            <person name="Mavromatis K."/>
            <person name="Mikhailova N."/>
            <person name="Huntemann M."/>
            <person name="Pati A."/>
            <person name="Chen A."/>
            <person name="Palaniappan K."/>
            <person name="Land M."/>
            <person name="Hauser L."/>
            <person name="Brambilla E.M."/>
            <person name="Rohde M."/>
            <person name="Spring S."/>
            <person name="Gronow S."/>
            <person name="Goker M."/>
            <person name="Woyke T."/>
            <person name="Bristow J."/>
            <person name="Eisen J.A."/>
            <person name="Markowitz V."/>
            <person name="Hugenholtz P."/>
            <person name="Kyrpides N.C."/>
            <person name="Klenk H.P."/>
            <person name="Detter J.C."/>
        </authorList>
    </citation>
    <scope>NUCLEOTIDE SEQUENCE [LARGE SCALE GENOMIC DNA]</scope>
    <source>
        <strain evidence="7">ATCC BAA-1237 / DSM 17374 / SPN1</strain>
    </source>
</reference>
<dbReference type="Pfam" id="PF02836">
    <property type="entry name" value="Glyco_hydro_2_C"/>
    <property type="match status" value="1"/>
</dbReference>
<keyword evidence="3" id="KW-0326">Glycosidase</keyword>
<proteinExistence type="inferred from homology"/>
<name>F4GL61_PARC1</name>
<dbReference type="InterPro" id="IPR036156">
    <property type="entry name" value="Beta-gal/glucu_dom_sf"/>
</dbReference>
<dbReference type="EMBL" id="CP002659">
    <property type="protein sequence ID" value="AEC02401.1"/>
    <property type="molecule type" value="Genomic_DNA"/>
</dbReference>
<dbReference type="Pfam" id="PF02837">
    <property type="entry name" value="Glyco_hydro_2_N"/>
    <property type="match status" value="1"/>
</dbReference>
<dbReference type="Proteomes" id="UP000007939">
    <property type="component" value="Chromosome"/>
</dbReference>
<evidence type="ECO:0000259" key="5">
    <source>
        <dbReference type="Pfam" id="PF02837"/>
    </source>
</evidence>
<comment type="similarity">
    <text evidence="1">Belongs to the glycosyl hydrolase 2 family.</text>
</comment>
<organism evidence="6 7">
    <name type="scientific">Parasphaerochaeta coccoides (strain ATCC BAA-1237 / DSM 17374 / SPN1)</name>
    <name type="common">Sphaerochaeta coccoides</name>
    <dbReference type="NCBI Taxonomy" id="760011"/>
    <lineage>
        <taxon>Bacteria</taxon>
        <taxon>Pseudomonadati</taxon>
        <taxon>Spirochaetota</taxon>
        <taxon>Spirochaetia</taxon>
        <taxon>Spirochaetales</taxon>
        <taxon>Sphaerochaetaceae</taxon>
        <taxon>Parasphaerochaeta</taxon>
    </lineage>
</organism>
<feature type="domain" description="Glycoside hydrolase family 2 catalytic" evidence="4">
    <location>
        <begin position="301"/>
        <end position="468"/>
    </location>
</feature>
<keyword evidence="7" id="KW-1185">Reference proteome</keyword>
<evidence type="ECO:0000259" key="4">
    <source>
        <dbReference type="Pfam" id="PF02836"/>
    </source>
</evidence>